<organism evidence="1 2">
    <name type="scientific">Vicia faba</name>
    <name type="common">Broad bean</name>
    <name type="synonym">Faba vulgaris</name>
    <dbReference type="NCBI Taxonomy" id="3906"/>
    <lineage>
        <taxon>Eukaryota</taxon>
        <taxon>Viridiplantae</taxon>
        <taxon>Streptophyta</taxon>
        <taxon>Embryophyta</taxon>
        <taxon>Tracheophyta</taxon>
        <taxon>Spermatophyta</taxon>
        <taxon>Magnoliopsida</taxon>
        <taxon>eudicotyledons</taxon>
        <taxon>Gunneridae</taxon>
        <taxon>Pentapetalae</taxon>
        <taxon>rosids</taxon>
        <taxon>fabids</taxon>
        <taxon>Fabales</taxon>
        <taxon>Fabaceae</taxon>
        <taxon>Papilionoideae</taxon>
        <taxon>50 kb inversion clade</taxon>
        <taxon>NPAAA clade</taxon>
        <taxon>Hologalegina</taxon>
        <taxon>IRL clade</taxon>
        <taxon>Fabeae</taxon>
        <taxon>Vicia</taxon>
    </lineage>
</organism>
<gene>
    <name evidence="1" type="ORF">VFH_IV058160</name>
</gene>
<proteinExistence type="predicted"/>
<keyword evidence="2" id="KW-1185">Reference proteome</keyword>
<name>A0AAV1AD51_VICFA</name>
<sequence>MGKVFKGRNYPNSPLSDATVGYSPSFTWRSILSAKDVVSKGMRWRIRNGEQVQMWYDSWLPHNFGFKPVISIPNSGPDARVKELIDEDLGAWIMEKVETLFCPMEEKNIEYSLVSEAS</sequence>
<reference evidence="1 2" key="1">
    <citation type="submission" date="2023-01" db="EMBL/GenBank/DDBJ databases">
        <authorList>
            <person name="Kreplak J."/>
        </authorList>
    </citation>
    <scope>NUCLEOTIDE SEQUENCE [LARGE SCALE GENOMIC DNA]</scope>
</reference>
<evidence type="ECO:0000313" key="1">
    <source>
        <dbReference type="EMBL" id="CAI8607866.1"/>
    </source>
</evidence>
<protein>
    <submittedName>
        <fullName evidence="1">Uncharacterized protein</fullName>
    </submittedName>
</protein>
<evidence type="ECO:0000313" key="2">
    <source>
        <dbReference type="Proteomes" id="UP001157006"/>
    </source>
</evidence>
<dbReference type="EMBL" id="OX451739">
    <property type="protein sequence ID" value="CAI8607866.1"/>
    <property type="molecule type" value="Genomic_DNA"/>
</dbReference>
<dbReference type="Proteomes" id="UP001157006">
    <property type="component" value="Chromosome 4"/>
</dbReference>
<dbReference type="AlphaFoldDB" id="A0AAV1AD51"/>
<accession>A0AAV1AD51</accession>